<sequence length="79" mass="8886">MTWLSFPGHFAGVYRAQNYPSKHNPRLALTAILRLNAANKKNGTAGDRDFPRTRCWTQGLGVDCVILSYCLEISFIRSV</sequence>
<proteinExistence type="predicted"/>
<reference evidence="1" key="1">
    <citation type="submission" date="2016-08" db="EMBL/GenBank/DDBJ databases">
        <authorList>
            <person name="Seilhamer J.J."/>
        </authorList>
    </citation>
    <scope>NUCLEOTIDE SEQUENCE</scope>
    <source>
        <strain evidence="1">86</strain>
    </source>
</reference>
<accession>A0A212KYY6</accession>
<dbReference type="EMBL" id="FMJD01000001">
    <property type="protein sequence ID" value="SCM70524.1"/>
    <property type="molecule type" value="Genomic_DNA"/>
</dbReference>
<gene>
    <name evidence="1" type="ORF">KL86PLE_10188</name>
</gene>
<organism evidence="1">
    <name type="scientific">uncultured Pleomorphomonas sp</name>
    <dbReference type="NCBI Taxonomy" id="442121"/>
    <lineage>
        <taxon>Bacteria</taxon>
        <taxon>Pseudomonadati</taxon>
        <taxon>Pseudomonadota</taxon>
        <taxon>Alphaproteobacteria</taxon>
        <taxon>Hyphomicrobiales</taxon>
        <taxon>Pleomorphomonadaceae</taxon>
        <taxon>Pleomorphomonas</taxon>
        <taxon>environmental samples</taxon>
    </lineage>
</organism>
<name>A0A212KYY6_9HYPH</name>
<evidence type="ECO:0000313" key="1">
    <source>
        <dbReference type="EMBL" id="SCM70524.1"/>
    </source>
</evidence>
<protein>
    <submittedName>
        <fullName evidence="1">Uncharacterized protein</fullName>
    </submittedName>
</protein>
<dbReference type="AlphaFoldDB" id="A0A212KYY6"/>